<dbReference type="InterPro" id="IPR008146">
    <property type="entry name" value="Gln_synth_cat_dom"/>
</dbReference>
<dbReference type="PANTHER" id="PTHR43785:SF12">
    <property type="entry name" value="TYPE-1 GLUTAMINE SYNTHETASE 2"/>
    <property type="match status" value="1"/>
</dbReference>
<dbReference type="Proteomes" id="UP000179627">
    <property type="component" value="Unassembled WGS sequence"/>
</dbReference>
<accession>A0A1S1RKP5</accession>
<evidence type="ECO:0000256" key="4">
    <source>
        <dbReference type="RuleBase" id="RU000384"/>
    </source>
</evidence>
<feature type="domain" description="GS catalytic" evidence="5">
    <location>
        <begin position="103"/>
        <end position="441"/>
    </location>
</feature>
<keyword evidence="7" id="KW-1185">Reference proteome</keyword>
<dbReference type="SUPFAM" id="SSF55931">
    <property type="entry name" value="Glutamine synthetase/guanido kinase"/>
    <property type="match status" value="1"/>
</dbReference>
<dbReference type="AlphaFoldDB" id="A0A1S1RKP5"/>
<evidence type="ECO:0000313" key="6">
    <source>
        <dbReference type="EMBL" id="OHV45995.1"/>
    </source>
</evidence>
<dbReference type="Pfam" id="PF00120">
    <property type="entry name" value="Gln-synt_C"/>
    <property type="match status" value="1"/>
</dbReference>
<dbReference type="SMART" id="SM01230">
    <property type="entry name" value="Gln-synt_C"/>
    <property type="match status" value="1"/>
</dbReference>
<dbReference type="GO" id="GO:0004356">
    <property type="term" value="F:glutamine synthetase activity"/>
    <property type="evidence" value="ECO:0007669"/>
    <property type="project" value="InterPro"/>
</dbReference>
<sequence>MAARGVVAVALTWVDNAGLTRVKGVPLGRLPRAVIHGVGASPSFDTFLIDDSSVVARYAGGPVGDLRLRPDLRRLTRLCAQPGWAWAPVDRYALTGRPHPQDARAFARAQAERLGRRGLHALAGFEIEWTVSPAGSDDFTAACSGPAYGMTRVVELSDYLRDLVEALTAQEVELLQIHPEYAAGQFEVSVAPEDPVGAADTSVLVRQTVRGVAARHGLRVSFAPQVLAGSVGNGGHLHLSLHGSVPGGGPLMAGGSGPFGLTAGGEAFVAGVLRHLPALMALGAPSVTSYLRLVPSNWAGAYACWGLENREAAIRMITGAAGEPGAANVEVKCFDLAANPYLLVGGVLAAGIDGLSAAAALPEPFDADPASCTSAELARLGVRRLPADLGEAVAAFGADEVLRAALGVELHDTIGAVRRGEIELFAGLDPGVVVDRVRWRY</sequence>
<reference evidence="7" key="1">
    <citation type="submission" date="2016-07" db="EMBL/GenBank/DDBJ databases">
        <title>Sequence Frankia sp. strain CcI1.17.</title>
        <authorList>
            <person name="Ghodhbane-Gtari F."/>
            <person name="Swanson E."/>
            <person name="Gueddou A."/>
            <person name="Morris K."/>
            <person name="Hezbri K."/>
            <person name="Ktari A."/>
            <person name="Nouioui I."/>
            <person name="Abebe-Akele F."/>
            <person name="Simpson S."/>
            <person name="Thomas K."/>
            <person name="Gtari M."/>
            <person name="Tisa L.S."/>
            <person name="Hurst S."/>
        </authorList>
    </citation>
    <scope>NUCLEOTIDE SEQUENCE [LARGE SCALE GENOMIC DNA]</scope>
    <source>
        <strain evidence="7">Cc1.17</strain>
    </source>
</reference>
<comment type="caution">
    <text evidence="6">The sequence shown here is derived from an EMBL/GenBank/DDBJ whole genome shotgun (WGS) entry which is preliminary data.</text>
</comment>
<dbReference type="Gene3D" id="3.10.20.70">
    <property type="entry name" value="Glutamine synthetase, N-terminal domain"/>
    <property type="match status" value="1"/>
</dbReference>
<dbReference type="PANTHER" id="PTHR43785">
    <property type="entry name" value="GAMMA-GLUTAMYLPUTRESCINE SYNTHETASE"/>
    <property type="match status" value="1"/>
</dbReference>
<evidence type="ECO:0000259" key="5">
    <source>
        <dbReference type="PROSITE" id="PS51987"/>
    </source>
</evidence>
<dbReference type="OrthoDB" id="3277468at2"/>
<evidence type="ECO:0000313" key="7">
    <source>
        <dbReference type="Proteomes" id="UP000179627"/>
    </source>
</evidence>
<organism evidence="6 7">
    <name type="scientific">Parafrankia colletiae</name>
    <dbReference type="NCBI Taxonomy" id="573497"/>
    <lineage>
        <taxon>Bacteria</taxon>
        <taxon>Bacillati</taxon>
        <taxon>Actinomycetota</taxon>
        <taxon>Actinomycetes</taxon>
        <taxon>Frankiales</taxon>
        <taxon>Frankiaceae</taxon>
        <taxon>Parafrankia</taxon>
    </lineage>
</organism>
<evidence type="ECO:0000256" key="2">
    <source>
        <dbReference type="ARBA" id="ARBA00022598"/>
    </source>
</evidence>
<gene>
    <name evidence="6" type="ORF">CC117_09140</name>
</gene>
<proteinExistence type="inferred from homology"/>
<protein>
    <submittedName>
        <fullName evidence="6">Glutamine synthetase</fullName>
    </submittedName>
</protein>
<evidence type="ECO:0000256" key="1">
    <source>
        <dbReference type="ARBA" id="ARBA00009897"/>
    </source>
</evidence>
<comment type="similarity">
    <text evidence="1 3 4">Belongs to the glutamine synthetase family.</text>
</comment>
<dbReference type="PROSITE" id="PS51987">
    <property type="entry name" value="GS_CATALYTIC"/>
    <property type="match status" value="1"/>
</dbReference>
<dbReference type="InterPro" id="IPR036651">
    <property type="entry name" value="Gln_synt_N_sf"/>
</dbReference>
<evidence type="ECO:0000256" key="3">
    <source>
        <dbReference type="PROSITE-ProRule" id="PRU01331"/>
    </source>
</evidence>
<name>A0A1S1RKP5_9ACTN</name>
<dbReference type="EMBL" id="MBLM01000003">
    <property type="protein sequence ID" value="OHV45995.1"/>
    <property type="molecule type" value="Genomic_DNA"/>
</dbReference>
<keyword evidence="2" id="KW-0436">Ligase</keyword>
<dbReference type="Gene3D" id="3.30.590.10">
    <property type="entry name" value="Glutamine synthetase/guanido kinase, catalytic domain"/>
    <property type="match status" value="1"/>
</dbReference>
<dbReference type="InterPro" id="IPR014746">
    <property type="entry name" value="Gln_synth/guanido_kin_cat_dom"/>
</dbReference>
<dbReference type="GO" id="GO:0006542">
    <property type="term" value="P:glutamine biosynthetic process"/>
    <property type="evidence" value="ECO:0007669"/>
    <property type="project" value="InterPro"/>
</dbReference>